<dbReference type="AlphaFoldDB" id="A0AAF5DF50"/>
<dbReference type="GO" id="GO:0005634">
    <property type="term" value="C:nucleus"/>
    <property type="evidence" value="ECO:0007669"/>
    <property type="project" value="TreeGrafter"/>
</dbReference>
<dbReference type="Pfam" id="PF00170">
    <property type="entry name" value="bZIP_1"/>
    <property type="match status" value="1"/>
</dbReference>
<dbReference type="SUPFAM" id="SSF57959">
    <property type="entry name" value="Leucine zipper domain"/>
    <property type="match status" value="1"/>
</dbReference>
<keyword evidence="8" id="KW-1185">Reference proteome</keyword>
<keyword evidence="6" id="KW-0472">Membrane</keyword>
<dbReference type="CDD" id="cd14699">
    <property type="entry name" value="bZIP_Fos_like"/>
    <property type="match status" value="1"/>
</dbReference>
<dbReference type="InterPro" id="IPR004827">
    <property type="entry name" value="bZIP"/>
</dbReference>
<feature type="compositionally biased region" description="Polar residues" evidence="5">
    <location>
        <begin position="285"/>
        <end position="304"/>
    </location>
</feature>
<dbReference type="InterPro" id="IPR000837">
    <property type="entry name" value="AP-1"/>
</dbReference>
<dbReference type="PANTHER" id="PTHR23351">
    <property type="entry name" value="FOS TRANSCRIPTION FACTOR-RELATED"/>
    <property type="match status" value="1"/>
</dbReference>
<dbReference type="GO" id="GO:0000978">
    <property type="term" value="F:RNA polymerase II cis-regulatory region sequence-specific DNA binding"/>
    <property type="evidence" value="ECO:0007669"/>
    <property type="project" value="TreeGrafter"/>
</dbReference>
<evidence type="ECO:0000313" key="8">
    <source>
        <dbReference type="Proteomes" id="UP000035681"/>
    </source>
</evidence>
<evidence type="ECO:0000313" key="9">
    <source>
        <dbReference type="WBParaSite" id="TCONS_00011653.p1"/>
    </source>
</evidence>
<keyword evidence="6" id="KW-1133">Transmembrane helix</keyword>
<dbReference type="Gene3D" id="1.20.5.170">
    <property type="match status" value="1"/>
</dbReference>
<keyword evidence="6" id="KW-0812">Transmembrane</keyword>
<keyword evidence="4" id="KW-0175">Coiled coil</keyword>
<keyword evidence="2" id="KW-0238">DNA-binding</keyword>
<dbReference type="Pfam" id="PF20180">
    <property type="entry name" value="UQCC2_CBP6"/>
    <property type="match status" value="1"/>
</dbReference>
<evidence type="ECO:0000256" key="5">
    <source>
        <dbReference type="SAM" id="MobiDB-lite"/>
    </source>
</evidence>
<evidence type="ECO:0000256" key="1">
    <source>
        <dbReference type="ARBA" id="ARBA00023015"/>
    </source>
</evidence>
<keyword evidence="3" id="KW-0804">Transcription</keyword>
<feature type="compositionally biased region" description="Basic and acidic residues" evidence="5">
    <location>
        <begin position="61"/>
        <end position="72"/>
    </location>
</feature>
<feature type="transmembrane region" description="Helical" evidence="6">
    <location>
        <begin position="400"/>
        <end position="425"/>
    </location>
</feature>
<name>A0AAF5DF50_STRER</name>
<evidence type="ECO:0000256" key="6">
    <source>
        <dbReference type="SAM" id="Phobius"/>
    </source>
</evidence>
<evidence type="ECO:0000259" key="7">
    <source>
        <dbReference type="PROSITE" id="PS50217"/>
    </source>
</evidence>
<keyword evidence="1" id="KW-0805">Transcription regulation</keyword>
<dbReference type="InterPro" id="IPR046347">
    <property type="entry name" value="bZIP_sf"/>
</dbReference>
<protein>
    <submittedName>
        <fullName evidence="9">Ubiquinol-cytochrome-c reductase complex assembly factor 2</fullName>
    </submittedName>
</protein>
<evidence type="ECO:0000256" key="2">
    <source>
        <dbReference type="ARBA" id="ARBA00023125"/>
    </source>
</evidence>
<feature type="compositionally biased region" description="Polar residues" evidence="5">
    <location>
        <begin position="12"/>
        <end position="33"/>
    </location>
</feature>
<dbReference type="WBParaSite" id="TCONS_00011653.p1">
    <property type="protein sequence ID" value="TCONS_00011653.p1"/>
    <property type="gene ID" value="XLOC_006304"/>
</dbReference>
<feature type="domain" description="BZIP" evidence="7">
    <location>
        <begin position="72"/>
        <end position="133"/>
    </location>
</feature>
<sequence>FIKKKGVSLISDSQSFSNDDYNSEESSPNQSVDFNGDIQPLNEQKKRSKHFSKSNDQSKNSMKEPSEEEIRKKENRRQRNKIAAAKCRQKRIDQLKSLGEEVEFLKNQNKTIERANLKLFKEFEELKRILRNHSCHMNEEDKKSLEAIFSNPEFKKLADEINARKDTMNESLNEHFQKTLNEHSINKQQNTQNNINSNIIIHNINDNNIHSKDSKYNTNINQNKKQEYISSNSCNNKKDFNSSKESFYNQDFKSSSLETTKTQTDQLLNYNNIVESYNTVDSRSEVTQNQHTNEISSKQQQRTIETPEKIYSQSLPRPSFFPEKFSNTSIELPKDIIRDDSNPFFDHNFQSDEKVNFFALGNDVTGITPVANIVQYPTLLDTPTPMIKILNMILQKIPSFFLYINCIINSLTLFFSQFISLILCYDCINYFSKISFHFYFVWPKDPTKEGERCFPTFLRNEVNRIFQEKKLGDTNFDKNTCTLRLKALQRIYDNTYLKAYPHNYKSGIFGCDVKKMEEFNSTESRQQMGLEKKPSIWKRLTRK</sequence>
<dbReference type="Proteomes" id="UP000035681">
    <property type="component" value="Unplaced"/>
</dbReference>
<organism evidence="8 9">
    <name type="scientific">Strongyloides stercoralis</name>
    <name type="common">Threadworm</name>
    <dbReference type="NCBI Taxonomy" id="6248"/>
    <lineage>
        <taxon>Eukaryota</taxon>
        <taxon>Metazoa</taxon>
        <taxon>Ecdysozoa</taxon>
        <taxon>Nematoda</taxon>
        <taxon>Chromadorea</taxon>
        <taxon>Rhabditida</taxon>
        <taxon>Tylenchina</taxon>
        <taxon>Panagrolaimomorpha</taxon>
        <taxon>Strongyloidoidea</taxon>
        <taxon>Strongyloididae</taxon>
        <taxon>Strongyloides</taxon>
    </lineage>
</organism>
<dbReference type="PANTHER" id="PTHR23351:SF24">
    <property type="entry name" value="ACTIVATING TRANSCRIPTION FACTOR 3-RELATED"/>
    <property type="match status" value="1"/>
</dbReference>
<dbReference type="PROSITE" id="PS50217">
    <property type="entry name" value="BZIP"/>
    <property type="match status" value="1"/>
</dbReference>
<dbReference type="PROSITE" id="PS00036">
    <property type="entry name" value="BZIP_BASIC"/>
    <property type="match status" value="1"/>
</dbReference>
<feature type="region of interest" description="Disordered" evidence="5">
    <location>
        <begin position="12"/>
        <end position="85"/>
    </location>
</feature>
<dbReference type="GO" id="GO:0000981">
    <property type="term" value="F:DNA-binding transcription factor activity, RNA polymerase II-specific"/>
    <property type="evidence" value="ECO:0007669"/>
    <property type="project" value="TreeGrafter"/>
</dbReference>
<feature type="region of interest" description="Disordered" evidence="5">
    <location>
        <begin position="285"/>
        <end position="305"/>
    </location>
</feature>
<evidence type="ECO:0000256" key="3">
    <source>
        <dbReference type="ARBA" id="ARBA00023163"/>
    </source>
</evidence>
<dbReference type="SMART" id="SM00338">
    <property type="entry name" value="BRLZ"/>
    <property type="match status" value="1"/>
</dbReference>
<reference evidence="9" key="1">
    <citation type="submission" date="2024-02" db="UniProtKB">
        <authorList>
            <consortium name="WormBaseParasite"/>
        </authorList>
    </citation>
    <scope>IDENTIFICATION</scope>
</reference>
<evidence type="ECO:0000256" key="4">
    <source>
        <dbReference type="SAM" id="Coils"/>
    </source>
</evidence>
<proteinExistence type="predicted"/>
<feature type="coiled-coil region" evidence="4">
    <location>
        <begin position="88"/>
        <end position="115"/>
    </location>
</feature>
<accession>A0AAF5DF50</accession>